<dbReference type="Proteomes" id="UP000230078">
    <property type="component" value="Unassembled WGS sequence"/>
</dbReference>
<organism evidence="2 3">
    <name type="scientific">Candidatus Magasanikbacteria bacterium CG_4_10_14_0_2_um_filter_41_31</name>
    <dbReference type="NCBI Taxonomy" id="1974639"/>
    <lineage>
        <taxon>Bacteria</taxon>
        <taxon>Candidatus Magasanikiibacteriota</taxon>
    </lineage>
</organism>
<evidence type="ECO:0000313" key="3">
    <source>
        <dbReference type="Proteomes" id="UP000230078"/>
    </source>
</evidence>
<feature type="transmembrane region" description="Helical" evidence="1">
    <location>
        <begin position="7"/>
        <end position="24"/>
    </location>
</feature>
<feature type="transmembrane region" description="Helical" evidence="1">
    <location>
        <begin position="144"/>
        <end position="164"/>
    </location>
</feature>
<reference evidence="3" key="1">
    <citation type="submission" date="2017-09" db="EMBL/GenBank/DDBJ databases">
        <title>Depth-based differentiation of microbial function through sediment-hosted aquifers and enrichment of novel symbionts in the deep terrestrial subsurface.</title>
        <authorList>
            <person name="Probst A.J."/>
            <person name="Ladd B."/>
            <person name="Jarett J.K."/>
            <person name="Geller-Mcgrath D.E."/>
            <person name="Sieber C.M.K."/>
            <person name="Emerson J.B."/>
            <person name="Anantharaman K."/>
            <person name="Thomas B.C."/>
            <person name="Malmstrom R."/>
            <person name="Stieglmeier M."/>
            <person name="Klingl A."/>
            <person name="Woyke T."/>
            <person name="Ryan C.M."/>
            <person name="Banfield J.F."/>
        </authorList>
    </citation>
    <scope>NUCLEOTIDE SEQUENCE [LARGE SCALE GENOMIC DNA]</scope>
</reference>
<feature type="transmembrane region" description="Helical" evidence="1">
    <location>
        <begin position="55"/>
        <end position="71"/>
    </location>
</feature>
<protein>
    <recommendedName>
        <fullName evidence="4">Rod shape-determining protein MreD</fullName>
    </recommendedName>
</protein>
<keyword evidence="1" id="KW-0472">Membrane</keyword>
<dbReference type="EMBL" id="PFPI01000026">
    <property type="protein sequence ID" value="PIZ93422.1"/>
    <property type="molecule type" value="Genomic_DNA"/>
</dbReference>
<evidence type="ECO:0008006" key="4">
    <source>
        <dbReference type="Google" id="ProtNLM"/>
    </source>
</evidence>
<name>A0A2M7V4E6_9BACT</name>
<comment type="caution">
    <text evidence="2">The sequence shown here is derived from an EMBL/GenBank/DDBJ whole genome shotgun (WGS) entry which is preliminary data.</text>
</comment>
<feature type="transmembrane region" description="Helical" evidence="1">
    <location>
        <begin position="77"/>
        <end position="95"/>
    </location>
</feature>
<feature type="transmembrane region" description="Helical" evidence="1">
    <location>
        <begin position="102"/>
        <end position="124"/>
    </location>
</feature>
<keyword evidence="1" id="KW-1133">Transmembrane helix</keyword>
<feature type="transmembrane region" description="Helical" evidence="1">
    <location>
        <begin position="30"/>
        <end position="48"/>
    </location>
</feature>
<gene>
    <name evidence="2" type="ORF">COX83_02100</name>
</gene>
<accession>A0A2M7V4E6</accession>
<keyword evidence="1" id="KW-0812">Transmembrane</keyword>
<evidence type="ECO:0000256" key="1">
    <source>
        <dbReference type="SAM" id="Phobius"/>
    </source>
</evidence>
<sequence length="170" mass="19954">MKSFFNILQRAFFLVMLVFTQFVVSYVFPFPFSATHVPTVIIVVYLFLQEKRHIVWYMFGLFFLLEILVPSPIFGDMLVPGVLSAFVAYWCYRFLFTNQSLYTAMLLGTITLLSYRFLTAAYVVMFDILSKKGILVLPSWSLQVFGIEFLMTEFGLFIIIFFLLKRKKTF</sequence>
<proteinExistence type="predicted"/>
<dbReference type="AlphaFoldDB" id="A0A2M7V4E6"/>
<evidence type="ECO:0000313" key="2">
    <source>
        <dbReference type="EMBL" id="PIZ93422.1"/>
    </source>
</evidence>